<feature type="domain" description="CTP synthase N-terminal" evidence="13">
    <location>
        <begin position="13"/>
        <end position="277"/>
    </location>
</feature>
<dbReference type="Gene3D" id="3.40.50.880">
    <property type="match status" value="1"/>
</dbReference>
<dbReference type="EMBL" id="KF900898">
    <property type="protein sequence ID" value="AIF10697.1"/>
    <property type="molecule type" value="Genomic_DNA"/>
</dbReference>
<comment type="catalytic activity">
    <reaction evidence="10 11">
        <text>UTP + L-glutamine + ATP + H2O = CTP + L-glutamate + ADP + phosphate + 2 H(+)</text>
        <dbReference type="Rhea" id="RHEA:26426"/>
        <dbReference type="ChEBI" id="CHEBI:15377"/>
        <dbReference type="ChEBI" id="CHEBI:15378"/>
        <dbReference type="ChEBI" id="CHEBI:29985"/>
        <dbReference type="ChEBI" id="CHEBI:30616"/>
        <dbReference type="ChEBI" id="CHEBI:37563"/>
        <dbReference type="ChEBI" id="CHEBI:43474"/>
        <dbReference type="ChEBI" id="CHEBI:46398"/>
        <dbReference type="ChEBI" id="CHEBI:58359"/>
        <dbReference type="ChEBI" id="CHEBI:456216"/>
        <dbReference type="EC" id="6.3.4.2"/>
    </reaction>
</comment>
<protein>
    <recommendedName>
        <fullName evidence="11">CTP synthase</fullName>
        <ecNumber evidence="11">6.3.4.2</ecNumber>
    </recommendedName>
    <alternativeName>
        <fullName evidence="11">Cytidine 5'-triphosphate synthase</fullName>
    </alternativeName>
    <alternativeName>
        <fullName evidence="11">Cytidine triphosphate synthetase</fullName>
        <shortName evidence="11">CTP synthetase</shortName>
        <shortName evidence="11">CTPS</shortName>
    </alternativeName>
    <alternativeName>
        <fullName evidence="11">UTP--ammonia ligase</fullName>
    </alternativeName>
</protein>
<reference evidence="14" key="1">
    <citation type="journal article" date="2014" name="Genome Biol. Evol.">
        <title>Pangenome evidence for extensive interdomain horizontal transfer affecting lineage core and shell genes in uncultured planktonic thaumarchaeota and euryarchaeota.</title>
        <authorList>
            <person name="Deschamps P."/>
            <person name="Zivanovic Y."/>
            <person name="Moreira D."/>
            <person name="Rodriguez-Valera F."/>
            <person name="Lopez-Garcia P."/>
        </authorList>
    </citation>
    <scope>NUCLEOTIDE SEQUENCE</scope>
</reference>
<gene>
    <name evidence="11 14" type="primary">pyrG</name>
</gene>
<feature type="binding site" evidence="11">
    <location>
        <position position="365"/>
    </location>
    <ligand>
        <name>L-glutamine</name>
        <dbReference type="ChEBI" id="CHEBI:58359"/>
    </ligand>
</feature>
<evidence type="ECO:0000256" key="4">
    <source>
        <dbReference type="ARBA" id="ARBA00022723"/>
    </source>
</evidence>
<dbReference type="PANTHER" id="PTHR11550:SF0">
    <property type="entry name" value="CTP SYNTHASE-RELATED"/>
    <property type="match status" value="1"/>
</dbReference>
<dbReference type="InterPro" id="IPR017456">
    <property type="entry name" value="CTP_synthase_N"/>
</dbReference>
<dbReference type="SUPFAM" id="SSF52540">
    <property type="entry name" value="P-loop containing nucleoside triphosphate hydrolases"/>
    <property type="match status" value="1"/>
</dbReference>
<dbReference type="GO" id="GO:0004359">
    <property type="term" value="F:glutaminase activity"/>
    <property type="evidence" value="ECO:0007669"/>
    <property type="project" value="RHEA"/>
</dbReference>
<comment type="function">
    <text evidence="11">Catalyzes the ATP-dependent amination of UTP to CTP with either L-glutamine or ammonia as the source of nitrogen. Regulates intracellular CTP levels through interactions with the four ribonucleotide triphosphates.</text>
</comment>
<dbReference type="InterPro" id="IPR029062">
    <property type="entry name" value="Class_I_gatase-like"/>
</dbReference>
<dbReference type="InterPro" id="IPR027417">
    <property type="entry name" value="P-loop_NTPase"/>
</dbReference>
<dbReference type="PANTHER" id="PTHR11550">
    <property type="entry name" value="CTP SYNTHASE"/>
    <property type="match status" value="1"/>
</dbReference>
<dbReference type="InterPro" id="IPR017926">
    <property type="entry name" value="GATASE"/>
</dbReference>
<feature type="active site" evidence="11">
    <location>
        <position position="518"/>
    </location>
</feature>
<feature type="binding site" evidence="11">
    <location>
        <position position="473"/>
    </location>
    <ligand>
        <name>L-glutamine</name>
        <dbReference type="ChEBI" id="CHEBI:58359"/>
    </ligand>
</feature>
<feature type="binding site" evidence="11">
    <location>
        <position position="234"/>
    </location>
    <ligand>
        <name>CTP</name>
        <dbReference type="ChEBI" id="CHEBI:37563"/>
        <note>allosteric inhibitor</note>
    </ligand>
</feature>
<feature type="binding site" evidence="11">
    <location>
        <begin position="198"/>
        <end position="203"/>
    </location>
    <ligand>
        <name>UTP</name>
        <dbReference type="ChEBI" id="CHEBI:46398"/>
    </ligand>
</feature>
<keyword evidence="9 11" id="KW-0665">Pyrimidine biosynthesis</keyword>
<feature type="binding site" evidence="11">
    <location>
        <begin position="24"/>
        <end position="29"/>
    </location>
    <ligand>
        <name>ATP</name>
        <dbReference type="ChEBI" id="CHEBI:30616"/>
    </ligand>
</feature>
<dbReference type="CDD" id="cd01746">
    <property type="entry name" value="GATase1_CTP_Synthase"/>
    <property type="match status" value="1"/>
</dbReference>
<keyword evidence="8 11" id="KW-0315">Glutamine amidotransferase</keyword>
<evidence type="ECO:0000256" key="2">
    <source>
        <dbReference type="ARBA" id="ARBA00007533"/>
    </source>
</evidence>
<evidence type="ECO:0000256" key="3">
    <source>
        <dbReference type="ARBA" id="ARBA00022598"/>
    </source>
</evidence>
<evidence type="ECO:0000256" key="1">
    <source>
        <dbReference type="ARBA" id="ARBA00005171"/>
    </source>
</evidence>
<dbReference type="GO" id="GO:0044210">
    <property type="term" value="P:'de novo' CTP biosynthetic process"/>
    <property type="evidence" value="ECO:0007669"/>
    <property type="project" value="UniProtKB-UniRule"/>
</dbReference>
<comment type="activity regulation">
    <text evidence="11">Allosterically activated by GTP, when glutamine is the substrate; GTP has no effect on the reaction when ammonia is the substrate. The allosteric effector GTP functions by stabilizing the protein conformation that binds the tetrahedral intermediate(s) formed during glutamine hydrolysis. Inhibited by the product CTP, via allosteric rather than competitive inhibition.</text>
</comment>
<keyword evidence="5 11" id="KW-0547">Nucleotide-binding</keyword>
<feature type="active site" evidence="11">
    <location>
        <position position="520"/>
    </location>
</feature>
<feature type="binding site" evidence="11">
    <location>
        <position position="81"/>
    </location>
    <ligand>
        <name>Mg(2+)</name>
        <dbReference type="ChEBI" id="CHEBI:18420"/>
    </ligand>
</feature>
<comment type="caution">
    <text evidence="11">Lacks conserved residue(s) required for the propagation of feature annotation.</text>
</comment>
<name>A0A075H8D5_9ARCH</name>
<dbReference type="NCBIfam" id="NF003792">
    <property type="entry name" value="PRK05380.1"/>
    <property type="match status" value="1"/>
</dbReference>
<dbReference type="FunFam" id="3.40.50.880:FF:000002">
    <property type="entry name" value="CTP synthase"/>
    <property type="match status" value="1"/>
</dbReference>
<organism evidence="14">
    <name type="scientific">uncultured marine thaumarchaeote KM3_46_H07</name>
    <dbReference type="NCBI Taxonomy" id="1456163"/>
    <lineage>
        <taxon>Archaea</taxon>
        <taxon>Nitrososphaerota</taxon>
        <taxon>environmental samples</taxon>
    </lineage>
</organism>
<feature type="active site" description="Nucleophile; for glutamine hydrolysis" evidence="11">
    <location>
        <position position="392"/>
    </location>
</feature>
<dbReference type="AlphaFoldDB" id="A0A075H8D5"/>
<dbReference type="GO" id="GO:0005524">
    <property type="term" value="F:ATP binding"/>
    <property type="evidence" value="ECO:0007669"/>
    <property type="project" value="UniProtKB-KW"/>
</dbReference>
<keyword evidence="7 11" id="KW-0460">Magnesium</keyword>
<dbReference type="GO" id="GO:0097268">
    <property type="term" value="C:cytoophidium"/>
    <property type="evidence" value="ECO:0007669"/>
    <property type="project" value="UniProtKB-ARBA"/>
</dbReference>
<evidence type="ECO:0000259" key="12">
    <source>
        <dbReference type="Pfam" id="PF00117"/>
    </source>
</evidence>
<comment type="similarity">
    <text evidence="2 11">Belongs to the CTP synthase family.</text>
</comment>
<evidence type="ECO:0000256" key="6">
    <source>
        <dbReference type="ARBA" id="ARBA00022840"/>
    </source>
</evidence>
<feature type="binding site" evidence="11">
    <location>
        <begin position="158"/>
        <end position="160"/>
    </location>
    <ligand>
        <name>CTP</name>
        <dbReference type="ChEBI" id="CHEBI:37563"/>
        <note>allosteric inhibitor</note>
    </ligand>
</feature>
<dbReference type="GO" id="GO:0003883">
    <property type="term" value="F:CTP synthase activity"/>
    <property type="evidence" value="ECO:0007669"/>
    <property type="project" value="UniProtKB-UniRule"/>
</dbReference>
<dbReference type="NCBIfam" id="TIGR00337">
    <property type="entry name" value="PyrG"/>
    <property type="match status" value="1"/>
</dbReference>
<proteinExistence type="inferred from homology"/>
<feature type="binding site" evidence="11">
    <location>
        <position position="23"/>
    </location>
    <ligand>
        <name>CTP</name>
        <dbReference type="ChEBI" id="CHEBI:37563"/>
        <note>allosteric inhibitor</note>
    </ligand>
</feature>
<keyword evidence="3 11" id="KW-0436">Ligase</keyword>
<keyword evidence="6 11" id="KW-0067">ATP-binding</keyword>
<dbReference type="InterPro" id="IPR004468">
    <property type="entry name" value="CTP_synthase"/>
</dbReference>
<accession>A0A075H8D5</accession>
<evidence type="ECO:0000259" key="13">
    <source>
        <dbReference type="Pfam" id="PF06418"/>
    </source>
</evidence>
<dbReference type="PROSITE" id="PS51273">
    <property type="entry name" value="GATASE_TYPE_1"/>
    <property type="match status" value="1"/>
</dbReference>
<comment type="catalytic activity">
    <reaction evidence="11">
        <text>L-glutamine + H2O = L-glutamate + NH4(+)</text>
        <dbReference type="Rhea" id="RHEA:15889"/>
        <dbReference type="ChEBI" id="CHEBI:15377"/>
        <dbReference type="ChEBI" id="CHEBI:28938"/>
        <dbReference type="ChEBI" id="CHEBI:29985"/>
        <dbReference type="ChEBI" id="CHEBI:58359"/>
    </reaction>
</comment>
<keyword evidence="4 11" id="KW-0479">Metal-binding</keyword>
<evidence type="ECO:0000313" key="14">
    <source>
        <dbReference type="EMBL" id="AIF10697.1"/>
    </source>
</evidence>
<evidence type="ECO:0000256" key="9">
    <source>
        <dbReference type="ARBA" id="ARBA00022975"/>
    </source>
</evidence>
<feature type="binding site" evidence="11">
    <location>
        <position position="252"/>
    </location>
    <ligand>
        <name>ATP</name>
        <dbReference type="ChEBI" id="CHEBI:30616"/>
    </ligand>
</feature>
<comment type="catalytic activity">
    <reaction evidence="11">
        <text>UTP + NH4(+) + ATP = CTP + ADP + phosphate + 2 H(+)</text>
        <dbReference type="Rhea" id="RHEA:16597"/>
        <dbReference type="ChEBI" id="CHEBI:15378"/>
        <dbReference type="ChEBI" id="CHEBI:28938"/>
        <dbReference type="ChEBI" id="CHEBI:30616"/>
        <dbReference type="ChEBI" id="CHEBI:37563"/>
        <dbReference type="ChEBI" id="CHEBI:43474"/>
        <dbReference type="ChEBI" id="CHEBI:46398"/>
        <dbReference type="ChEBI" id="CHEBI:456216"/>
    </reaction>
</comment>
<feature type="binding site" evidence="11">
    <location>
        <position position="151"/>
    </location>
    <ligand>
        <name>Mg(2+)</name>
        <dbReference type="ChEBI" id="CHEBI:18420"/>
    </ligand>
</feature>
<feature type="binding site" evidence="11">
    <location>
        <position position="81"/>
    </location>
    <ligand>
        <name>ATP</name>
        <dbReference type="ChEBI" id="CHEBI:30616"/>
    </ligand>
</feature>
<comment type="miscellaneous">
    <text evidence="11">CTPSs have evolved a hybrid strategy for distinguishing between UTP and CTP. The overlapping regions of the product feedback inhibitory and substrate sites recognize a common feature in both compounds, the triphosphate moiety. To differentiate isosteric substrate and product pyrimidine rings, an additional pocket far from the expected kinase/ligase catalytic site, specifically recognizes the cytosine and ribose portions of the product inhibitor.</text>
</comment>
<evidence type="ECO:0000256" key="11">
    <source>
        <dbReference type="HAMAP-Rule" id="MF_01227"/>
    </source>
</evidence>
<dbReference type="UniPathway" id="UPA00159">
    <property type="reaction ID" value="UER00277"/>
</dbReference>
<feature type="binding site" evidence="11">
    <location>
        <position position="234"/>
    </location>
    <ligand>
        <name>UTP</name>
        <dbReference type="ChEBI" id="CHEBI:46398"/>
    </ligand>
</feature>
<dbReference type="GO" id="GO:0019856">
    <property type="term" value="P:pyrimidine nucleobase biosynthetic process"/>
    <property type="evidence" value="ECO:0007669"/>
    <property type="project" value="TreeGrafter"/>
</dbReference>
<dbReference type="SUPFAM" id="SSF52317">
    <property type="entry name" value="Class I glutamine amidotransferase-like"/>
    <property type="match status" value="1"/>
</dbReference>
<feature type="region of interest" description="Amidoligase domain" evidence="11">
    <location>
        <begin position="1"/>
        <end position="277"/>
    </location>
</feature>
<dbReference type="FunFam" id="3.40.50.300:FF:000009">
    <property type="entry name" value="CTP synthase"/>
    <property type="match status" value="1"/>
</dbReference>
<evidence type="ECO:0000256" key="8">
    <source>
        <dbReference type="ARBA" id="ARBA00022962"/>
    </source>
</evidence>
<feature type="binding site" evidence="11">
    <location>
        <position position="416"/>
    </location>
    <ligand>
        <name>L-glutamine</name>
        <dbReference type="ChEBI" id="CHEBI:58359"/>
    </ligand>
</feature>
<dbReference type="GO" id="GO:0042802">
    <property type="term" value="F:identical protein binding"/>
    <property type="evidence" value="ECO:0007669"/>
    <property type="project" value="TreeGrafter"/>
</dbReference>
<feature type="binding site" evidence="11">
    <location>
        <begin position="393"/>
        <end position="396"/>
    </location>
    <ligand>
        <name>L-glutamine</name>
        <dbReference type="ChEBI" id="CHEBI:58359"/>
    </ligand>
</feature>
<evidence type="ECO:0000256" key="10">
    <source>
        <dbReference type="ARBA" id="ARBA00047781"/>
    </source>
</evidence>
<dbReference type="Gene3D" id="3.40.50.300">
    <property type="entry name" value="P-loop containing nucleotide triphosphate hydrolases"/>
    <property type="match status" value="1"/>
</dbReference>
<feature type="binding site" evidence="11">
    <location>
        <begin position="198"/>
        <end position="203"/>
    </location>
    <ligand>
        <name>CTP</name>
        <dbReference type="ChEBI" id="CHEBI:37563"/>
        <note>allosteric inhibitor</note>
    </ligand>
</feature>
<dbReference type="HAMAP" id="MF_01227">
    <property type="entry name" value="PyrG"/>
    <property type="match status" value="1"/>
</dbReference>
<sequence length="548" mass="61352">MQTSKQNLGRQKKFIFVTGGVLSGIGKGIVTASIAKLLDLYGISTTCVKIDPYLNVDAGTMNPFAHGEVFVTDDGGETDMDIGTYERFLNKELSKIHNLTTGQVYLDVIESERRGDFLGECVQIIPNITNSIKEKIRRVAEFQEDGIVLVECGGTVGDIESLPFVEAIRQLRLELGKENSIFIHVTLAPIMGPVGEEKTKPTQHSVQELRRIGIQPDIIVVRSEKQLSITSKKKISLFTSVELESIISNPDAGSIYSVPENLYNDGIITSIIDKLKLPSREMSWKDWKAVSKTFSKNKKTINIGMVGKYVSLTDSYVSVNEALSHAAAGMNCNIKLEWVESEDFENDKENLKKLDKYDGIIVPGGFGKRGTDGIMLAADYARKNSMPFLGLCFGFQLALIAFARYVCGLEDANSIELDPKTKNPIINILPSQKKIKEKGGSMRLGGHDIELVKGTLAHNIYGKDIIRQRHRHRFEFNKEYQKLFEENDITLSGFSDDGRRTEILEILDHPFYMATQYHPEFLSRPGEPEPIYNNFIKAVIEKKNSIKK</sequence>
<evidence type="ECO:0000256" key="7">
    <source>
        <dbReference type="ARBA" id="ARBA00022842"/>
    </source>
</evidence>
<comment type="subunit">
    <text evidence="11">Homotetramer.</text>
</comment>
<dbReference type="Pfam" id="PF00117">
    <property type="entry name" value="GATase"/>
    <property type="match status" value="1"/>
</dbReference>
<dbReference type="InterPro" id="IPR033828">
    <property type="entry name" value="GATase1_CTP_Synthase"/>
</dbReference>
<dbReference type="GO" id="GO:0046872">
    <property type="term" value="F:metal ion binding"/>
    <property type="evidence" value="ECO:0007669"/>
    <property type="project" value="UniProtKB-KW"/>
</dbReference>
<dbReference type="CDD" id="cd03113">
    <property type="entry name" value="CTPS_N"/>
    <property type="match status" value="1"/>
</dbReference>
<dbReference type="EC" id="6.3.4.2" evidence="11"/>
<evidence type="ECO:0000256" key="5">
    <source>
        <dbReference type="ARBA" id="ARBA00022741"/>
    </source>
</evidence>
<dbReference type="Pfam" id="PF06418">
    <property type="entry name" value="CTP_synth_N"/>
    <property type="match status" value="1"/>
</dbReference>
<feature type="binding site" evidence="11">
    <location>
        <position position="23"/>
    </location>
    <ligand>
        <name>UTP</name>
        <dbReference type="ChEBI" id="CHEBI:46398"/>
    </ligand>
</feature>
<comment type="pathway">
    <text evidence="1 11">Pyrimidine metabolism; CTP biosynthesis via de novo pathway; CTP from UDP: step 2/2.</text>
</comment>
<feature type="domain" description="Glutamine amidotransferase" evidence="12">
    <location>
        <begin position="312"/>
        <end position="537"/>
    </location>
</feature>